<reference evidence="2" key="2">
    <citation type="submission" date="2021-10" db="EMBL/GenBank/DDBJ databases">
        <title>Phylogenomics reveals ancestral predisposition of the termite-cultivated fungus Termitomyces towards a domesticated lifestyle.</title>
        <authorList>
            <person name="Auxier B."/>
            <person name="Grum-Grzhimaylo A."/>
            <person name="Cardenas M.E."/>
            <person name="Lodge J.D."/>
            <person name="Laessoe T."/>
            <person name="Pedersen O."/>
            <person name="Smith M.E."/>
            <person name="Kuyper T.W."/>
            <person name="Franco-Molano E.A."/>
            <person name="Baroni T.J."/>
            <person name="Aanen D.K."/>
        </authorList>
    </citation>
    <scope>NUCLEOTIDE SEQUENCE</scope>
    <source>
        <strain evidence="2">AP01</strain>
        <tissue evidence="2">Mycelium</tissue>
    </source>
</reference>
<dbReference type="OrthoDB" id="2530165at2759"/>
<feature type="region of interest" description="Disordered" evidence="1">
    <location>
        <begin position="363"/>
        <end position="627"/>
    </location>
</feature>
<organism evidence="2 3">
    <name type="scientific">Asterophora parasitica</name>
    <dbReference type="NCBI Taxonomy" id="117018"/>
    <lineage>
        <taxon>Eukaryota</taxon>
        <taxon>Fungi</taxon>
        <taxon>Dikarya</taxon>
        <taxon>Basidiomycota</taxon>
        <taxon>Agaricomycotina</taxon>
        <taxon>Agaricomycetes</taxon>
        <taxon>Agaricomycetidae</taxon>
        <taxon>Agaricales</taxon>
        <taxon>Tricholomatineae</taxon>
        <taxon>Lyophyllaceae</taxon>
        <taxon>Asterophora</taxon>
    </lineage>
</organism>
<proteinExistence type="predicted"/>
<feature type="compositionally biased region" description="Acidic residues" evidence="1">
    <location>
        <begin position="109"/>
        <end position="139"/>
    </location>
</feature>
<keyword evidence="3" id="KW-1185">Reference proteome</keyword>
<accession>A0A9P7G695</accession>
<feature type="compositionally biased region" description="Low complexity" evidence="1">
    <location>
        <begin position="801"/>
        <end position="811"/>
    </location>
</feature>
<feature type="region of interest" description="Disordered" evidence="1">
    <location>
        <begin position="649"/>
        <end position="707"/>
    </location>
</feature>
<dbReference type="EMBL" id="JABCKV010000090">
    <property type="protein sequence ID" value="KAG5643911.1"/>
    <property type="molecule type" value="Genomic_DNA"/>
</dbReference>
<reference evidence="2" key="1">
    <citation type="submission" date="2020-07" db="EMBL/GenBank/DDBJ databases">
        <authorList>
            <person name="Nieuwenhuis M."/>
            <person name="Van De Peppel L.J.J."/>
        </authorList>
    </citation>
    <scope>NUCLEOTIDE SEQUENCE</scope>
    <source>
        <strain evidence="2">AP01</strain>
        <tissue evidence="2">Mycelium</tissue>
    </source>
</reference>
<feature type="region of interest" description="Disordered" evidence="1">
    <location>
        <begin position="325"/>
        <end position="350"/>
    </location>
</feature>
<feature type="compositionally biased region" description="Basic and acidic residues" evidence="1">
    <location>
        <begin position="580"/>
        <end position="593"/>
    </location>
</feature>
<comment type="caution">
    <text evidence="2">The sequence shown here is derived from an EMBL/GenBank/DDBJ whole genome shotgun (WGS) entry which is preliminary data.</text>
</comment>
<feature type="compositionally biased region" description="Basic and acidic residues" evidence="1">
    <location>
        <begin position="745"/>
        <end position="775"/>
    </location>
</feature>
<feature type="region of interest" description="Disordered" evidence="1">
    <location>
        <begin position="106"/>
        <end position="162"/>
    </location>
</feature>
<evidence type="ECO:0000256" key="1">
    <source>
        <dbReference type="SAM" id="MobiDB-lite"/>
    </source>
</evidence>
<feature type="region of interest" description="Disordered" evidence="1">
    <location>
        <begin position="800"/>
        <end position="950"/>
    </location>
</feature>
<feature type="compositionally biased region" description="Basic and acidic residues" evidence="1">
    <location>
        <begin position="612"/>
        <end position="625"/>
    </location>
</feature>
<name>A0A9P7G695_9AGAR</name>
<dbReference type="PRINTS" id="PR01217">
    <property type="entry name" value="PRICHEXTENSN"/>
</dbReference>
<gene>
    <name evidence="2" type="ORF">DXG03_009483</name>
</gene>
<feature type="compositionally biased region" description="Pro residues" evidence="1">
    <location>
        <begin position="332"/>
        <end position="345"/>
    </location>
</feature>
<feature type="region of interest" description="Disordered" evidence="1">
    <location>
        <begin position="743"/>
        <end position="782"/>
    </location>
</feature>
<protein>
    <submittedName>
        <fullName evidence="2">Uncharacterized protein</fullName>
    </submittedName>
</protein>
<feature type="compositionally biased region" description="Basic and acidic residues" evidence="1">
    <location>
        <begin position="427"/>
        <end position="447"/>
    </location>
</feature>
<evidence type="ECO:0000313" key="2">
    <source>
        <dbReference type="EMBL" id="KAG5643911.1"/>
    </source>
</evidence>
<dbReference type="AlphaFoldDB" id="A0A9P7G695"/>
<feature type="compositionally biased region" description="Basic and acidic residues" evidence="1">
    <location>
        <begin position="470"/>
        <end position="573"/>
    </location>
</feature>
<dbReference type="Proteomes" id="UP000775547">
    <property type="component" value="Unassembled WGS sequence"/>
</dbReference>
<evidence type="ECO:0000313" key="3">
    <source>
        <dbReference type="Proteomes" id="UP000775547"/>
    </source>
</evidence>
<sequence>MAFDALPIHVQRSIDRVFHAVLDDADDDDGGAGSVCEKNMKMRDVPRALQLLDLPPDDDQVLAVFRNAASGWSAPDSGEVQDDPTGGGLIAREDWRAVCAVLLEHTDHDDNDDDAPSDDLYEENQDEDLEDDQDDDEYTDIPRTRRTRARASSPPLSDQNLTKRQRDAALAAFTLFFPHVPPQDVPKQRIYIKDIQRVAAMLGEKIKADEMIEMLDAFSTAPDKSSNPNEDNTMIALNSTTLLLALALALTGGRVAQAAPIGSKDVDYRAMRRSTGHPGETNTNTRREEPLRVFRYVAPSVGGTWDCAEGFALYRRAVDFDDVPDTVVARPSPNPLPTRPNPQPHPNHRNGKLAARAMRRQYEVQDADGARAPAPDHVPPPEPTTTRSARRHHVKNEDNKGRPVSPRALPKYYPVLRATSASSGPDSLDKVKDHERRTDGPGCEHPHPTCTQTPVEPDKGDNKTPPTCEPKGDDKTPEPEPKGDDKTPEPTDDKPGSEPKGDDKTPEGGDKSPEGGEKTPESGDKTPEPEPKGDDKTPEPTDDKPGSEPKGDDKTPEGGDKNPEHEPKGDDKTPPTCSKTPEHEPKEDGKAPEPEQPATKRGLWGSIAAFRRSLEPEQPAKREGKGLNGPIAVFRRALEFEDLPATVAARDPAGAPAPPPAPRVAARSTPRNLKEDIVMPGAFAPRYRHTPPVPPSVPVPAATSTLPVEGRQVMERRKEDAASANIAKVKREVPVRPAALTSLAKRHEARCDAPKPKCNKTPEIDERPQPTKREGTGLSGPISISRRALLDFDDLPDTVIAAPATTQPPTTRNGKFAARRHGDNQDKAFVLRATSEYPAPVPNLETEVRPRRGRPSGDAESANTATVRRLRKGPPAAGETHVKPRPDVDTTIAPTPPVERRQLQDAGLEVKCGGGGAKPKCNKTPKFDVDELPEPGLPATKREQRGPGLSGPIAIFRRALVLDELD</sequence>